<dbReference type="CDD" id="cd06223">
    <property type="entry name" value="PRTases_typeI"/>
    <property type="match status" value="1"/>
</dbReference>
<dbReference type="InterPro" id="IPR000836">
    <property type="entry name" value="PRTase_dom"/>
</dbReference>
<keyword evidence="2" id="KW-0328">Glycosyltransferase</keyword>
<evidence type="ECO:0000313" key="3">
    <source>
        <dbReference type="Proteomes" id="UP000262371"/>
    </source>
</evidence>
<dbReference type="InterPro" id="IPR029057">
    <property type="entry name" value="PRTase-like"/>
</dbReference>
<dbReference type="Gene3D" id="3.40.50.2020">
    <property type="match status" value="1"/>
</dbReference>
<dbReference type="Proteomes" id="UP000262371">
    <property type="component" value="Unassembled WGS sequence"/>
</dbReference>
<dbReference type="EMBL" id="QUWV01000013">
    <property type="protein sequence ID" value="RFD21331.1"/>
    <property type="molecule type" value="Genomic_DNA"/>
</dbReference>
<dbReference type="RefSeq" id="WP_116701787.1">
    <property type="nucleotide sequence ID" value="NZ_QUWV01000013.1"/>
</dbReference>
<name>A0A371Z4D7_9PROT</name>
<protein>
    <submittedName>
        <fullName evidence="2">Phosphoribosyltransferase</fullName>
    </submittedName>
</protein>
<evidence type="ECO:0000259" key="1">
    <source>
        <dbReference type="Pfam" id="PF00156"/>
    </source>
</evidence>
<dbReference type="AlphaFoldDB" id="A0A371Z4D7"/>
<dbReference type="Gene3D" id="3.30.1310.20">
    <property type="entry name" value="PRTase-like"/>
    <property type="match status" value="1"/>
</dbReference>
<keyword evidence="2" id="KW-0808">Transferase</keyword>
<sequence length="236" mass="26046">MPTDYAPSFRDRQEAGLALAASLMSFAASRPLVLALPRGGVPVAFEVAKALDTDMDLLFVRKLGLPGDEEYGFGAVVDGTGAEVIVNETYVRKAGIDPQTIRDIARRQLAEIERQRRLYVKNRLPAFVAGRVVIVVDDGIATGGTMHAALRAIRQRSPAQLVMAVPVAPPDTMTMLRTECDHVVCLLQPRRFRAVGAYYRNFEQVKDTDVARLIAQADQMAQERKARQPERRSDSP</sequence>
<organism evidence="2 3">
    <name type="scientific">Komagataeibacter melaceti</name>
    <dbReference type="NCBI Taxonomy" id="2766577"/>
    <lineage>
        <taxon>Bacteria</taxon>
        <taxon>Pseudomonadati</taxon>
        <taxon>Pseudomonadota</taxon>
        <taxon>Alphaproteobacteria</taxon>
        <taxon>Acetobacterales</taxon>
        <taxon>Acetobacteraceae</taxon>
        <taxon>Komagataeibacter</taxon>
    </lineage>
</organism>
<reference evidence="2 3" key="1">
    <citation type="submission" date="2018-08" db="EMBL/GenBank/DDBJ databases">
        <title>Komagataeibacter sp. AV 382.</title>
        <authorList>
            <person name="Skraban J."/>
            <person name="Trcek J."/>
        </authorList>
    </citation>
    <scope>NUCLEOTIDE SEQUENCE [LARGE SCALE GENOMIC DNA]</scope>
    <source>
        <strain evidence="2 3">AV 382</strain>
    </source>
</reference>
<accession>A0A371Z4D7</accession>
<evidence type="ECO:0000313" key="2">
    <source>
        <dbReference type="EMBL" id="RFD21331.1"/>
    </source>
</evidence>
<dbReference type="GO" id="GO:0016757">
    <property type="term" value="F:glycosyltransferase activity"/>
    <property type="evidence" value="ECO:0007669"/>
    <property type="project" value="UniProtKB-KW"/>
</dbReference>
<proteinExistence type="predicted"/>
<feature type="domain" description="Phosphoribosyltransferase" evidence="1">
    <location>
        <begin position="23"/>
        <end position="183"/>
    </location>
</feature>
<dbReference type="SUPFAM" id="SSF53271">
    <property type="entry name" value="PRTase-like"/>
    <property type="match status" value="1"/>
</dbReference>
<dbReference type="OrthoDB" id="9810066at2"/>
<keyword evidence="3" id="KW-1185">Reference proteome</keyword>
<dbReference type="Pfam" id="PF00156">
    <property type="entry name" value="Pribosyltran"/>
    <property type="match status" value="1"/>
</dbReference>
<comment type="caution">
    <text evidence="2">The sequence shown here is derived from an EMBL/GenBank/DDBJ whole genome shotgun (WGS) entry which is preliminary data.</text>
</comment>
<gene>
    <name evidence="2" type="ORF">DY926_01580</name>
</gene>